<reference evidence="2" key="1">
    <citation type="journal article" date="2021" name="Sci. Rep.">
        <title>Diploid genomic architecture of Nitzschia inconspicua, an elite biomass production diatom.</title>
        <authorList>
            <person name="Oliver A."/>
            <person name="Podell S."/>
            <person name="Pinowska A."/>
            <person name="Traller J.C."/>
            <person name="Smith S.R."/>
            <person name="McClure R."/>
            <person name="Beliaev A."/>
            <person name="Bohutskyi P."/>
            <person name="Hill E.A."/>
            <person name="Rabines A."/>
            <person name="Zheng H."/>
            <person name="Allen L.Z."/>
            <person name="Kuo A."/>
            <person name="Grigoriev I.V."/>
            <person name="Allen A.E."/>
            <person name="Hazlebeck D."/>
            <person name="Allen E.E."/>
        </authorList>
    </citation>
    <scope>NUCLEOTIDE SEQUENCE</scope>
    <source>
        <strain evidence="2">Hildebrandi</strain>
    </source>
</reference>
<proteinExistence type="predicted"/>
<dbReference type="InterPro" id="IPR005123">
    <property type="entry name" value="Oxoglu/Fe-dep_dioxygenase_dom"/>
</dbReference>
<dbReference type="GO" id="GO:0006307">
    <property type="term" value="P:DNA alkylation repair"/>
    <property type="evidence" value="ECO:0007669"/>
    <property type="project" value="InterPro"/>
</dbReference>
<keyword evidence="3" id="KW-1185">Reference proteome</keyword>
<dbReference type="PANTHER" id="PTHR31212:SF4">
    <property type="entry name" value="ALPHA-KETOGLUTARATE-DEPENDENT DIOXYGENASE ALKB HOMOLOG 3"/>
    <property type="match status" value="1"/>
</dbReference>
<comment type="caution">
    <text evidence="2">The sequence shown here is derived from an EMBL/GenBank/DDBJ whole genome shotgun (WGS) entry which is preliminary data.</text>
</comment>
<reference evidence="2" key="2">
    <citation type="submission" date="2021-04" db="EMBL/GenBank/DDBJ databases">
        <authorList>
            <person name="Podell S."/>
        </authorList>
    </citation>
    <scope>NUCLEOTIDE SEQUENCE</scope>
    <source>
        <strain evidence="2">Hildebrandi</strain>
    </source>
</reference>
<dbReference type="AlphaFoldDB" id="A0A9K3KVT0"/>
<dbReference type="GO" id="GO:0051213">
    <property type="term" value="F:dioxygenase activity"/>
    <property type="evidence" value="ECO:0007669"/>
    <property type="project" value="InterPro"/>
</dbReference>
<dbReference type="OrthoDB" id="445341at2759"/>
<dbReference type="EMBL" id="JAGRRH010000019">
    <property type="protein sequence ID" value="KAG7349998.1"/>
    <property type="molecule type" value="Genomic_DNA"/>
</dbReference>
<dbReference type="InterPro" id="IPR027450">
    <property type="entry name" value="AlkB-like"/>
</dbReference>
<organism evidence="2 3">
    <name type="scientific">Nitzschia inconspicua</name>
    <dbReference type="NCBI Taxonomy" id="303405"/>
    <lineage>
        <taxon>Eukaryota</taxon>
        <taxon>Sar</taxon>
        <taxon>Stramenopiles</taxon>
        <taxon>Ochrophyta</taxon>
        <taxon>Bacillariophyta</taxon>
        <taxon>Bacillariophyceae</taxon>
        <taxon>Bacillariophycidae</taxon>
        <taxon>Bacillariales</taxon>
        <taxon>Bacillariaceae</taxon>
        <taxon>Nitzschia</taxon>
    </lineage>
</organism>
<protein>
    <submittedName>
        <fullName evidence="2">2OG-Fe(II) oxygenase superfamily-domain containing protein</fullName>
    </submittedName>
</protein>
<dbReference type="Proteomes" id="UP000693970">
    <property type="component" value="Unassembled WGS sequence"/>
</dbReference>
<sequence>MENDDMRIKITSIVNDVDSDESPIIVMLLEHVVLYDESIKLLHELSDALPFATETDHFGEQTRPTCYFGDEDCVFSYVGLQLQPLQWPEVLRKLRDTVEAAVWEIVYPAITKEYEPTPKDESKPVRSTTGKKVSTDRQLLTACLANQYPKDRGYIPWHYDEIRAHGPTKTVASLSLGGPRRFLLRKRRSRGVAFNNNNNDSVERDDDNEVDTHLIFADLMLPSGSVLLMTGNVQENYEHCLPLSLEQNTDTNLHRISLTFRSIVPGYEKQQTDIATDRCCCMEQKGQAASR</sequence>
<gene>
    <name evidence="2" type="ORF">IV203_012595</name>
</gene>
<dbReference type="PROSITE" id="PS51471">
    <property type="entry name" value="FE2OG_OXY"/>
    <property type="match status" value="1"/>
</dbReference>
<dbReference type="Pfam" id="PF13532">
    <property type="entry name" value="2OG-FeII_Oxy_2"/>
    <property type="match status" value="1"/>
</dbReference>
<accession>A0A9K3KVT0</accession>
<evidence type="ECO:0000313" key="3">
    <source>
        <dbReference type="Proteomes" id="UP000693970"/>
    </source>
</evidence>
<evidence type="ECO:0000313" key="2">
    <source>
        <dbReference type="EMBL" id="KAG7349998.1"/>
    </source>
</evidence>
<feature type="domain" description="Fe2OG dioxygenase" evidence="1">
    <location>
        <begin position="139"/>
        <end position="264"/>
    </location>
</feature>
<evidence type="ECO:0000259" key="1">
    <source>
        <dbReference type="PROSITE" id="PS51471"/>
    </source>
</evidence>
<dbReference type="InterPro" id="IPR032854">
    <property type="entry name" value="ALKBH3"/>
</dbReference>
<dbReference type="PANTHER" id="PTHR31212">
    <property type="entry name" value="ALPHA-KETOGLUTARATE-DEPENDENT DIOXYGENASE ALKB HOMOLOG 3"/>
    <property type="match status" value="1"/>
</dbReference>
<name>A0A9K3KVT0_9STRA</name>